<proteinExistence type="inferred from homology"/>
<dbReference type="CDD" id="cd02201">
    <property type="entry name" value="FtsZ_type1"/>
    <property type="match status" value="1"/>
</dbReference>
<feature type="region of interest" description="Disordered" evidence="4">
    <location>
        <begin position="408"/>
        <end position="433"/>
    </location>
</feature>
<gene>
    <name evidence="7" type="ORF">UFOPK2399_01319</name>
</gene>
<accession>A0A6J6PQ36</accession>
<dbReference type="GO" id="GO:0005525">
    <property type="term" value="F:GTP binding"/>
    <property type="evidence" value="ECO:0007669"/>
    <property type="project" value="UniProtKB-KW"/>
</dbReference>
<dbReference type="Gene3D" id="3.40.50.1440">
    <property type="entry name" value="Tubulin/FtsZ, GTPase domain"/>
    <property type="match status" value="1"/>
</dbReference>
<dbReference type="PROSITE" id="PS01134">
    <property type="entry name" value="FTSZ_1"/>
    <property type="match status" value="1"/>
</dbReference>
<evidence type="ECO:0000256" key="3">
    <source>
        <dbReference type="ARBA" id="ARBA00023134"/>
    </source>
</evidence>
<keyword evidence="3" id="KW-0342">GTP-binding</keyword>
<feature type="compositionally biased region" description="Polar residues" evidence="4">
    <location>
        <begin position="412"/>
        <end position="421"/>
    </location>
</feature>
<dbReference type="SUPFAM" id="SSF55307">
    <property type="entry name" value="Tubulin C-terminal domain-like"/>
    <property type="match status" value="1"/>
</dbReference>
<dbReference type="Gene3D" id="3.30.1330.20">
    <property type="entry name" value="Tubulin/FtsZ, C-terminal domain"/>
    <property type="match status" value="1"/>
</dbReference>
<dbReference type="SMART" id="SM00865">
    <property type="entry name" value="Tubulin_C"/>
    <property type="match status" value="1"/>
</dbReference>
<reference evidence="7" key="1">
    <citation type="submission" date="2020-05" db="EMBL/GenBank/DDBJ databases">
        <authorList>
            <person name="Chiriac C."/>
            <person name="Salcher M."/>
            <person name="Ghai R."/>
            <person name="Kavagutti S V."/>
        </authorList>
    </citation>
    <scope>NUCLEOTIDE SEQUENCE</scope>
</reference>
<dbReference type="PANTHER" id="PTHR30314">
    <property type="entry name" value="CELL DIVISION PROTEIN FTSZ-RELATED"/>
    <property type="match status" value="1"/>
</dbReference>
<feature type="domain" description="Tubulin/FtsZ 2-layer sandwich" evidence="6">
    <location>
        <begin position="296"/>
        <end position="413"/>
    </location>
</feature>
<organism evidence="7">
    <name type="scientific">freshwater metagenome</name>
    <dbReference type="NCBI Taxonomy" id="449393"/>
    <lineage>
        <taxon>unclassified sequences</taxon>
        <taxon>metagenomes</taxon>
        <taxon>ecological metagenomes</taxon>
    </lineage>
</organism>
<dbReference type="InterPro" id="IPR000158">
    <property type="entry name" value="Cell_div_FtsZ"/>
</dbReference>
<dbReference type="InterPro" id="IPR037103">
    <property type="entry name" value="Tubulin/FtsZ-like_C"/>
</dbReference>
<dbReference type="InterPro" id="IPR008280">
    <property type="entry name" value="Tub_FtsZ_C"/>
</dbReference>
<dbReference type="InterPro" id="IPR024757">
    <property type="entry name" value="FtsZ_C"/>
</dbReference>
<evidence type="ECO:0000313" key="7">
    <source>
        <dbReference type="EMBL" id="CAB4700572.1"/>
    </source>
</evidence>
<dbReference type="InterPro" id="IPR020805">
    <property type="entry name" value="Cell_div_FtsZ_CS"/>
</dbReference>
<dbReference type="GO" id="GO:0032153">
    <property type="term" value="C:cell division site"/>
    <property type="evidence" value="ECO:0007669"/>
    <property type="project" value="TreeGrafter"/>
</dbReference>
<dbReference type="InterPro" id="IPR036525">
    <property type="entry name" value="Tubulin/FtsZ_GTPase_sf"/>
</dbReference>
<comment type="similarity">
    <text evidence="1">Belongs to the FtsZ family.</text>
</comment>
<keyword evidence="2" id="KW-0547">Nucleotide-binding</keyword>
<name>A0A6J6PQ36_9ZZZZ</name>
<evidence type="ECO:0000256" key="2">
    <source>
        <dbReference type="ARBA" id="ARBA00022741"/>
    </source>
</evidence>
<dbReference type="Pfam" id="PF12327">
    <property type="entry name" value="FtsZ_C"/>
    <property type="match status" value="1"/>
</dbReference>
<dbReference type="FunFam" id="3.40.50.1440:FF:000001">
    <property type="entry name" value="Cell division protein FtsZ"/>
    <property type="match status" value="1"/>
</dbReference>
<dbReference type="InterPro" id="IPR045061">
    <property type="entry name" value="FtsZ/CetZ"/>
</dbReference>
<feature type="domain" description="Tubulin/FtsZ GTPase" evidence="5">
    <location>
        <begin position="102"/>
        <end position="294"/>
    </location>
</feature>
<dbReference type="EMBL" id="CAEZXP010000004">
    <property type="protein sequence ID" value="CAB4700572.1"/>
    <property type="molecule type" value="Genomic_DNA"/>
</dbReference>
<feature type="region of interest" description="Disordered" evidence="4">
    <location>
        <begin position="41"/>
        <end position="73"/>
    </location>
</feature>
<protein>
    <submittedName>
        <fullName evidence="7">Unannotated protein</fullName>
    </submittedName>
</protein>
<dbReference type="PANTHER" id="PTHR30314:SF3">
    <property type="entry name" value="MITOCHONDRIAL DIVISION PROTEIN FSZA"/>
    <property type="match status" value="1"/>
</dbReference>
<dbReference type="InterPro" id="IPR018316">
    <property type="entry name" value="Tubulin/FtsZ_2-layer-sand-dom"/>
</dbReference>
<dbReference type="PRINTS" id="PR00423">
    <property type="entry name" value="CELLDVISFTSZ"/>
</dbReference>
<dbReference type="SMART" id="SM00864">
    <property type="entry name" value="Tubulin"/>
    <property type="match status" value="1"/>
</dbReference>
<dbReference type="Pfam" id="PF00091">
    <property type="entry name" value="Tubulin"/>
    <property type="match status" value="1"/>
</dbReference>
<sequence length="433" mass="45327">MARNRASLREGPLAELFKATEAAQRRAQANEIESLSAEAADQLTVESAAPAPVEPIRAVPTPSAEPEPSNTARERAARWLEPLPENPARLERARDAAAYGAVIRVAGVGGAGLNALDRMMDAGITQVDFIAVNTDIQQLQMSDAPAKIHIGSELTEGLGSGADPEVGRLAAEESYDAIKRALRGSDMVFVTAGEGGGTGSGAAPVVAKIARDLGALTVGIVTTPFKFEGSRRMKQAELGVEALRAACDTVIVIPNDRLLEVLDKSTSMLDAFRIADDVLRQGVQGICDLITNTGLINLDFADVRTIMKDAGSALMGIGMATGENRAKEAAERALRSPLIDTEIVGARGILLSIAGGSDISLYEVNEAAEVVRAAATDETNIIFGATIDERLTGQIWITVVATGLGGQRRRSTLTTPGTSFGSGDIAPPSFLTD</sequence>
<evidence type="ECO:0000259" key="5">
    <source>
        <dbReference type="SMART" id="SM00864"/>
    </source>
</evidence>
<dbReference type="GO" id="GO:0003924">
    <property type="term" value="F:GTPase activity"/>
    <property type="evidence" value="ECO:0007669"/>
    <property type="project" value="InterPro"/>
</dbReference>
<dbReference type="InterPro" id="IPR003008">
    <property type="entry name" value="Tubulin_FtsZ_GTPase"/>
</dbReference>
<dbReference type="AlphaFoldDB" id="A0A6J6PQ36"/>
<dbReference type="GO" id="GO:0051301">
    <property type="term" value="P:cell division"/>
    <property type="evidence" value="ECO:0007669"/>
    <property type="project" value="TreeGrafter"/>
</dbReference>
<evidence type="ECO:0000256" key="1">
    <source>
        <dbReference type="ARBA" id="ARBA00009690"/>
    </source>
</evidence>
<dbReference type="PROSITE" id="PS01135">
    <property type="entry name" value="FTSZ_2"/>
    <property type="match status" value="1"/>
</dbReference>
<dbReference type="SUPFAM" id="SSF52490">
    <property type="entry name" value="Tubulin nucleotide-binding domain-like"/>
    <property type="match status" value="1"/>
</dbReference>
<dbReference type="NCBIfam" id="TIGR00065">
    <property type="entry name" value="ftsZ"/>
    <property type="match status" value="1"/>
</dbReference>
<dbReference type="GO" id="GO:0005737">
    <property type="term" value="C:cytoplasm"/>
    <property type="evidence" value="ECO:0007669"/>
    <property type="project" value="TreeGrafter"/>
</dbReference>
<evidence type="ECO:0000259" key="6">
    <source>
        <dbReference type="SMART" id="SM00865"/>
    </source>
</evidence>
<dbReference type="HAMAP" id="MF_00909">
    <property type="entry name" value="FtsZ"/>
    <property type="match status" value="1"/>
</dbReference>
<evidence type="ECO:0000256" key="4">
    <source>
        <dbReference type="SAM" id="MobiDB-lite"/>
    </source>
</evidence>